<dbReference type="RefSeq" id="WP_072886382.1">
    <property type="nucleotide sequence ID" value="NZ_FRAE01000004.1"/>
</dbReference>
<dbReference type="OrthoDB" id="9812413at2"/>
<dbReference type="GO" id="GO:0071973">
    <property type="term" value="P:bacterial-type flagellum-dependent cell motility"/>
    <property type="evidence" value="ECO:0007669"/>
    <property type="project" value="InterPro"/>
</dbReference>
<keyword evidence="6" id="KW-0966">Cell projection</keyword>
<evidence type="ECO:0000256" key="5">
    <source>
        <dbReference type="NCBIfam" id="TIGR00205"/>
    </source>
</evidence>
<dbReference type="STRING" id="1123349.SAMN02744037_00024"/>
<dbReference type="PRINTS" id="PR01006">
    <property type="entry name" value="FLGHOOKFLIE"/>
</dbReference>
<evidence type="ECO:0000256" key="3">
    <source>
        <dbReference type="ARBA" id="ARBA00023143"/>
    </source>
</evidence>
<dbReference type="InterPro" id="IPR001624">
    <property type="entry name" value="FliE"/>
</dbReference>
<dbReference type="PANTHER" id="PTHR34653:SF1">
    <property type="entry name" value="FLAGELLAR HOOK-BASAL BODY COMPLEX PROTEIN FLIE"/>
    <property type="match status" value="1"/>
</dbReference>
<keyword evidence="6" id="KW-0282">Flagellum</keyword>
<evidence type="ECO:0000256" key="1">
    <source>
        <dbReference type="ARBA" id="ARBA00004117"/>
    </source>
</evidence>
<dbReference type="PANTHER" id="PTHR34653">
    <property type="match status" value="1"/>
</dbReference>
<proteinExistence type="inferred from homology"/>
<accession>A0A1M6J8U3</accession>
<comment type="similarity">
    <text evidence="2 4">Belongs to the FliE family.</text>
</comment>
<dbReference type="Pfam" id="PF02049">
    <property type="entry name" value="FliE"/>
    <property type="match status" value="1"/>
</dbReference>
<comment type="subcellular location">
    <subcellularLocation>
        <location evidence="1 4">Bacterial flagellum basal body</location>
    </subcellularLocation>
</comment>
<dbReference type="AlphaFoldDB" id="A0A1M6J8U3"/>
<dbReference type="GO" id="GO:0005198">
    <property type="term" value="F:structural molecule activity"/>
    <property type="evidence" value="ECO:0007669"/>
    <property type="project" value="UniProtKB-UniRule"/>
</dbReference>
<name>A0A1M6J8U3_9FIRM</name>
<dbReference type="GO" id="GO:0009425">
    <property type="term" value="C:bacterial-type flagellum basal body"/>
    <property type="evidence" value="ECO:0007669"/>
    <property type="project" value="UniProtKB-SubCell"/>
</dbReference>
<dbReference type="EMBL" id="FRAE01000004">
    <property type="protein sequence ID" value="SHJ43084.1"/>
    <property type="molecule type" value="Genomic_DNA"/>
</dbReference>
<dbReference type="NCBIfam" id="TIGR00205">
    <property type="entry name" value="fliE"/>
    <property type="match status" value="1"/>
</dbReference>
<reference evidence="7" key="1">
    <citation type="submission" date="2016-11" db="EMBL/GenBank/DDBJ databases">
        <authorList>
            <person name="Varghese N."/>
            <person name="Submissions S."/>
        </authorList>
    </citation>
    <scope>NUCLEOTIDE SEQUENCE [LARGE SCALE GENOMIC DNA]</scope>
    <source>
        <strain evidence="7">DSM 15518</strain>
    </source>
</reference>
<keyword evidence="3 4" id="KW-0975">Bacterial flagellum</keyword>
<evidence type="ECO:0000256" key="4">
    <source>
        <dbReference type="HAMAP-Rule" id="MF_00724"/>
    </source>
</evidence>
<evidence type="ECO:0000313" key="6">
    <source>
        <dbReference type="EMBL" id="SHJ43084.1"/>
    </source>
</evidence>
<dbReference type="Proteomes" id="UP000242497">
    <property type="component" value="Unassembled WGS sequence"/>
</dbReference>
<keyword evidence="6" id="KW-0969">Cilium</keyword>
<organism evidence="6 7">
    <name type="scientific">Tepidibacter formicigenes DSM 15518</name>
    <dbReference type="NCBI Taxonomy" id="1123349"/>
    <lineage>
        <taxon>Bacteria</taxon>
        <taxon>Bacillati</taxon>
        <taxon>Bacillota</taxon>
        <taxon>Clostridia</taxon>
        <taxon>Peptostreptococcales</taxon>
        <taxon>Peptostreptococcaceae</taxon>
        <taxon>Tepidibacter</taxon>
    </lineage>
</organism>
<evidence type="ECO:0000256" key="2">
    <source>
        <dbReference type="ARBA" id="ARBA00009272"/>
    </source>
</evidence>
<dbReference type="HAMAP" id="MF_00724">
    <property type="entry name" value="FliE"/>
    <property type="match status" value="1"/>
</dbReference>
<keyword evidence="7" id="KW-1185">Reference proteome</keyword>
<dbReference type="GO" id="GO:0003774">
    <property type="term" value="F:cytoskeletal motor activity"/>
    <property type="evidence" value="ECO:0007669"/>
    <property type="project" value="InterPro"/>
</dbReference>
<evidence type="ECO:0000313" key="7">
    <source>
        <dbReference type="Proteomes" id="UP000242497"/>
    </source>
</evidence>
<sequence>MNINDIRNHNLTIGSIEKQNNNQKEKSISFKDFLKENIYFVSDMEKQANDMNLKFMSGEVENIHDVMIASQKADISIQAFIQVKNKIMDAYKEIMRIQI</sequence>
<gene>
    <name evidence="4" type="primary">fliE</name>
    <name evidence="6" type="ORF">SAMN02744037_00024</name>
</gene>
<protein>
    <recommendedName>
        <fullName evidence="4 5">Flagellar hook-basal body complex protein FliE</fullName>
    </recommendedName>
</protein>